<evidence type="ECO:0000256" key="6">
    <source>
        <dbReference type="HAMAP-Rule" id="MF_01629"/>
    </source>
</evidence>
<evidence type="ECO:0000313" key="11">
    <source>
        <dbReference type="EMBL" id="AGF49253.1"/>
    </source>
</evidence>
<evidence type="ECO:0000259" key="10">
    <source>
        <dbReference type="Pfam" id="PF10590"/>
    </source>
</evidence>
<feature type="binding site" evidence="6 7">
    <location>
        <position position="122"/>
    </location>
    <ligand>
        <name>substrate</name>
    </ligand>
</feature>
<dbReference type="UniPathway" id="UPA01068">
    <property type="reaction ID" value="UER00304"/>
</dbReference>
<feature type="binding site" evidence="6 7">
    <location>
        <position position="65"/>
    </location>
    <ligand>
        <name>substrate</name>
    </ligand>
</feature>
<dbReference type="STRING" id="1208921.ST1E_0951"/>
<evidence type="ECO:0000256" key="8">
    <source>
        <dbReference type="PIRSR" id="PIRSR000190-2"/>
    </source>
</evidence>
<dbReference type="InterPro" id="IPR000659">
    <property type="entry name" value="Pyridox_Oxase"/>
</dbReference>
<dbReference type="Pfam" id="PF01243">
    <property type="entry name" value="PNPOx_N"/>
    <property type="match status" value="1"/>
</dbReference>
<comment type="cofactor">
    <cofactor evidence="6 8">
        <name>FMN</name>
        <dbReference type="ChEBI" id="CHEBI:58210"/>
    </cofactor>
    <text evidence="6 8">Binds 1 FMN per subunit.</text>
</comment>
<dbReference type="InterPro" id="IPR012349">
    <property type="entry name" value="Split_barrel_FMN-bd"/>
</dbReference>
<keyword evidence="3 6" id="KW-0288">FMN</keyword>
<evidence type="ECO:0000256" key="4">
    <source>
        <dbReference type="ARBA" id="ARBA00023002"/>
    </source>
</evidence>
<organism evidence="11 12">
    <name type="scientific">Candidatus Kinetoplastidibacterium galati TCC219</name>
    <dbReference type="NCBI Taxonomy" id="1208921"/>
    <lineage>
        <taxon>Bacteria</taxon>
        <taxon>Pseudomonadati</taxon>
        <taxon>Pseudomonadota</taxon>
        <taxon>Betaproteobacteria</taxon>
        <taxon>Candidatus Kinetoplastidibacterium</taxon>
    </lineage>
</organism>
<comment type="catalytic activity">
    <reaction evidence="6">
        <text>pyridoxamine 5'-phosphate + O2 + H2O = pyridoxal 5'-phosphate + H2O2 + NH4(+)</text>
        <dbReference type="Rhea" id="RHEA:15817"/>
        <dbReference type="ChEBI" id="CHEBI:15377"/>
        <dbReference type="ChEBI" id="CHEBI:15379"/>
        <dbReference type="ChEBI" id="CHEBI:16240"/>
        <dbReference type="ChEBI" id="CHEBI:28938"/>
        <dbReference type="ChEBI" id="CHEBI:58451"/>
        <dbReference type="ChEBI" id="CHEBI:597326"/>
        <dbReference type="EC" id="1.4.3.5"/>
    </reaction>
</comment>
<dbReference type="GO" id="GO:0008615">
    <property type="term" value="P:pyridoxine biosynthetic process"/>
    <property type="evidence" value="ECO:0007669"/>
    <property type="project" value="UniProtKB-UniRule"/>
</dbReference>
<keyword evidence="2 6" id="KW-0285">Flavoprotein</keyword>
<evidence type="ECO:0000313" key="12">
    <source>
        <dbReference type="Proteomes" id="UP000011658"/>
    </source>
</evidence>
<feature type="binding site" evidence="6 8">
    <location>
        <begin position="75"/>
        <end position="76"/>
    </location>
    <ligand>
        <name>FMN</name>
        <dbReference type="ChEBI" id="CHEBI:58210"/>
    </ligand>
</feature>
<evidence type="ECO:0000256" key="7">
    <source>
        <dbReference type="PIRSR" id="PIRSR000190-1"/>
    </source>
</evidence>
<feature type="binding site" evidence="6 8">
    <location>
        <begin position="60"/>
        <end position="65"/>
    </location>
    <ligand>
        <name>FMN</name>
        <dbReference type="ChEBI" id="CHEBI:58210"/>
    </ligand>
</feature>
<dbReference type="Pfam" id="PF10590">
    <property type="entry name" value="PNP_phzG_C"/>
    <property type="match status" value="1"/>
</dbReference>
<comment type="pathway">
    <text evidence="6">Cofactor metabolism; pyridoxal 5'-phosphate salvage; pyridoxal 5'-phosphate from pyridoxamine 5'-phosphate: step 1/1.</text>
</comment>
<dbReference type="InterPro" id="IPR019576">
    <property type="entry name" value="Pyridoxamine_oxidase_dimer_C"/>
</dbReference>
<dbReference type="EMBL" id="CP003806">
    <property type="protein sequence ID" value="AGF49253.1"/>
    <property type="molecule type" value="Genomic_DNA"/>
</dbReference>
<dbReference type="GO" id="GO:0004733">
    <property type="term" value="F:pyridoxamine phosphate oxidase activity"/>
    <property type="evidence" value="ECO:0007669"/>
    <property type="project" value="UniProtKB-UniRule"/>
</dbReference>
<feature type="binding site" evidence="6 8">
    <location>
        <position position="104"/>
    </location>
    <ligand>
        <name>FMN</name>
        <dbReference type="ChEBI" id="CHEBI:58210"/>
    </ligand>
</feature>
<feature type="binding site" evidence="6 7">
    <location>
        <begin position="189"/>
        <end position="191"/>
    </location>
    <ligand>
        <name>substrate</name>
    </ligand>
</feature>
<dbReference type="NCBIfam" id="TIGR00558">
    <property type="entry name" value="pdxH"/>
    <property type="match status" value="1"/>
</dbReference>
<comment type="subunit">
    <text evidence="6">Homodimer.</text>
</comment>
<evidence type="ECO:0000259" key="9">
    <source>
        <dbReference type="Pfam" id="PF01243"/>
    </source>
</evidence>
<dbReference type="HOGENOM" id="CLU_032263_2_2_4"/>
<dbReference type="SUPFAM" id="SSF50475">
    <property type="entry name" value="FMN-binding split barrel"/>
    <property type="match status" value="1"/>
</dbReference>
<keyword evidence="4 6" id="KW-0560">Oxidoreductase</keyword>
<dbReference type="eggNOG" id="COG0259">
    <property type="taxonomic scope" value="Bacteria"/>
</dbReference>
<dbReference type="PIRSF" id="PIRSF000190">
    <property type="entry name" value="Pyd_amn-ph_oxd"/>
    <property type="match status" value="1"/>
</dbReference>
<accession>M1L9Q8</accession>
<feature type="domain" description="Pyridoxamine 5'-phosphate oxidase N-terminal" evidence="9">
    <location>
        <begin position="34"/>
        <end position="152"/>
    </location>
</feature>
<proteinExistence type="inferred from homology"/>
<evidence type="ECO:0000256" key="5">
    <source>
        <dbReference type="ARBA" id="ARBA00023096"/>
    </source>
</evidence>
<feature type="binding site" evidence="7">
    <location>
        <begin position="7"/>
        <end position="10"/>
    </location>
    <ligand>
        <name>substrate</name>
    </ligand>
</feature>
<dbReference type="PANTHER" id="PTHR10851:SF0">
    <property type="entry name" value="PYRIDOXINE-5'-PHOSPHATE OXIDASE"/>
    <property type="match status" value="1"/>
</dbReference>
<evidence type="ECO:0000256" key="1">
    <source>
        <dbReference type="ARBA" id="ARBA00007301"/>
    </source>
</evidence>
<dbReference type="Proteomes" id="UP000011658">
    <property type="component" value="Chromosome"/>
</dbReference>
<dbReference type="PROSITE" id="PS01064">
    <property type="entry name" value="PYRIDOX_OXIDASE"/>
    <property type="match status" value="1"/>
</dbReference>
<feature type="binding site" evidence="6 8">
    <location>
        <position position="183"/>
    </location>
    <ligand>
        <name>FMN</name>
        <dbReference type="ChEBI" id="CHEBI:58210"/>
    </ligand>
</feature>
<dbReference type="PATRIC" id="fig|1208921.3.peg.545"/>
<feature type="domain" description="Pyridoxine 5'-phosphate oxidase dimerisation C-terminal" evidence="10">
    <location>
        <begin position="170"/>
        <end position="211"/>
    </location>
</feature>
<feature type="binding site" evidence="6 7">
    <location>
        <position position="126"/>
    </location>
    <ligand>
        <name>substrate</name>
    </ligand>
</feature>
<gene>
    <name evidence="6" type="primary">pdxH</name>
    <name evidence="11" type="ORF">ST1E_0951</name>
</gene>
<name>M1L9Q8_9PROT</name>
<comment type="catalytic activity">
    <reaction evidence="6">
        <text>pyridoxine 5'-phosphate + O2 = pyridoxal 5'-phosphate + H2O2</text>
        <dbReference type="Rhea" id="RHEA:15149"/>
        <dbReference type="ChEBI" id="CHEBI:15379"/>
        <dbReference type="ChEBI" id="CHEBI:16240"/>
        <dbReference type="ChEBI" id="CHEBI:58589"/>
        <dbReference type="ChEBI" id="CHEBI:597326"/>
        <dbReference type="EC" id="1.4.3.5"/>
    </reaction>
</comment>
<dbReference type="EC" id="1.4.3.5" evidence="6"/>
<protein>
    <recommendedName>
        <fullName evidence="6">Pyridoxine/pyridoxamine 5'-phosphate oxidase</fullName>
        <ecNumber evidence="6">1.4.3.5</ecNumber>
    </recommendedName>
    <alternativeName>
        <fullName evidence="6">PNP/PMP oxidase</fullName>
        <shortName evidence="6">PNPOx</shortName>
    </alternativeName>
    <alternativeName>
        <fullName evidence="6">Pyridoxal 5'-phosphate synthase</fullName>
    </alternativeName>
</protein>
<dbReference type="GO" id="GO:0010181">
    <property type="term" value="F:FMN binding"/>
    <property type="evidence" value="ECO:0007669"/>
    <property type="project" value="UniProtKB-UniRule"/>
</dbReference>
<feature type="binding site" evidence="6 8">
    <location>
        <position position="82"/>
    </location>
    <ligand>
        <name>FMN</name>
        <dbReference type="ChEBI" id="CHEBI:58210"/>
    </ligand>
</feature>
<feature type="binding site" evidence="6 8">
    <location>
        <begin position="139"/>
        <end position="140"/>
    </location>
    <ligand>
        <name>FMN</name>
        <dbReference type="ChEBI" id="CHEBI:58210"/>
    </ligand>
</feature>
<feature type="binding site" evidence="6 8">
    <location>
        <position position="81"/>
    </location>
    <ligand>
        <name>FMN</name>
        <dbReference type="ChEBI" id="CHEBI:58210"/>
    </ligand>
</feature>
<dbReference type="AlphaFoldDB" id="M1L9Q8"/>
<dbReference type="PANTHER" id="PTHR10851">
    <property type="entry name" value="PYRIDOXINE-5-PHOSPHATE OXIDASE"/>
    <property type="match status" value="1"/>
</dbReference>
<dbReference type="NCBIfam" id="NF004231">
    <property type="entry name" value="PRK05679.1"/>
    <property type="match status" value="1"/>
</dbReference>
<dbReference type="KEGG" id="kga:ST1E_0951"/>
<dbReference type="OrthoDB" id="9780392at2"/>
<dbReference type="InterPro" id="IPR011576">
    <property type="entry name" value="Pyridox_Oxase_N"/>
</dbReference>
<dbReference type="HAMAP" id="MF_01629">
    <property type="entry name" value="PdxH"/>
    <property type="match status" value="1"/>
</dbReference>
<comment type="pathway">
    <text evidence="6">Cofactor metabolism; pyridoxal 5'-phosphate salvage; pyridoxal 5'-phosphate from pyridoxine 5'-phosphate: step 1/1.</text>
</comment>
<dbReference type="InterPro" id="IPR019740">
    <property type="entry name" value="Pyridox_Oxase_CS"/>
</dbReference>
<evidence type="ECO:0000256" key="3">
    <source>
        <dbReference type="ARBA" id="ARBA00022643"/>
    </source>
</evidence>
<evidence type="ECO:0000256" key="2">
    <source>
        <dbReference type="ARBA" id="ARBA00022630"/>
    </source>
</evidence>
<sequence length="211" mass="25175">MLLSNLRQDYKKGNLTEKELKSSPFDQFTSWFNDALIEKIPDPNAMVLSTVNAKEEPSSRIVLLKDFDSNGFVFYTNYNSRKGQDLEYNAKACLLFFWQKLERQVRIDGLIRKNDSKESDLYYESRPLESRIGAWASIQSKVMSDRNELENRVSFYKEKFGNNPQRPEYWGGYILEPKLFEFWQGRSSRLHDRVIYTKDYEDKWKIERLYP</sequence>
<feature type="binding site" evidence="6 8">
    <location>
        <position position="193"/>
    </location>
    <ligand>
        <name>FMN</name>
        <dbReference type="ChEBI" id="CHEBI:58210"/>
    </ligand>
</feature>
<dbReference type="RefSeq" id="WP_015389737.1">
    <property type="nucleotide sequence ID" value="NC_020284.1"/>
</dbReference>
<feature type="binding site" evidence="6 7">
    <location>
        <position position="130"/>
    </location>
    <ligand>
        <name>substrate</name>
    </ligand>
</feature>
<reference evidence="11 12" key="1">
    <citation type="journal article" date="2013" name="Genome Biol. Evol.">
        <title>Genome evolution and phylogenomic analysis of candidatus kinetoplastibacterium, the betaproteobacterial endosymbionts of strigomonas and angomonas.</title>
        <authorList>
            <person name="Alves J.M."/>
            <person name="Serrano M.G."/>
            <person name="Maia da Silva F."/>
            <person name="Voegtly L.J."/>
            <person name="Matveyev A.V."/>
            <person name="Teixeira M.M."/>
            <person name="Camargo E.P."/>
            <person name="Buck G.A."/>
        </authorList>
    </citation>
    <scope>NUCLEOTIDE SEQUENCE [LARGE SCALE GENOMIC DNA]</scope>
    <source>
        <strain evidence="11 12">TCC219</strain>
    </source>
</reference>
<keyword evidence="12" id="KW-1185">Reference proteome</keyword>
<comment type="function">
    <text evidence="6">Catalyzes the oxidation of either pyridoxine 5'-phosphate (PNP) or pyridoxamine 5'-phosphate (PMP) into pyridoxal 5'-phosphate (PLP).</text>
</comment>
<keyword evidence="5 6" id="KW-0664">Pyridoxine biosynthesis</keyword>
<comment type="similarity">
    <text evidence="1 6">Belongs to the pyridoxamine 5'-phosphate oxidase family.</text>
</comment>
<dbReference type="Gene3D" id="2.30.110.10">
    <property type="entry name" value="Electron Transport, Fmn-binding Protein, Chain A"/>
    <property type="match status" value="1"/>
</dbReference>